<dbReference type="KEGG" id="mlil:QLS71_018855"/>
<accession>A0AAU7EFL9</accession>
<gene>
    <name evidence="6" type="ORF">QLS71_018855</name>
</gene>
<dbReference type="InterPro" id="IPR000070">
    <property type="entry name" value="Pectinesterase_cat"/>
</dbReference>
<organism evidence="6 7">
    <name type="scientific">Mariniflexile litorale</name>
    <dbReference type="NCBI Taxonomy" id="3045158"/>
    <lineage>
        <taxon>Bacteria</taxon>
        <taxon>Pseudomonadati</taxon>
        <taxon>Bacteroidota</taxon>
        <taxon>Flavobacteriia</taxon>
        <taxon>Flavobacteriales</taxon>
        <taxon>Flavobacteriaceae</taxon>
        <taxon>Mariniflexile</taxon>
    </lineage>
</organism>
<sequence length="347" mass="38738">MKSKTTTKNILQYKLILVLLCVFGTLSIRAQDKTSIYNIVVAQDGSGDYTKIQDAINAVPNNSSERTVIFIKPGIYKEKLLVPSEKKKVTFLGESYKTTILTYDDHGKITSDYASTKILAEDFFAKNITFQNTIDSRKGGSQAAALRIDADRAILYKCNITGFQDTFYLKTNTRSYIKDCIIDGTTDFIYGAGIALFENCIIRNRKDSHITASNQELGKSKFGFIFKNCSIIKYPGEDVSNASLGRPWGNGAHTVYLNCSIGNHIKPEGFAPWSTKPDHKYFNNINTAYYGVYRGSGYHPENLLSVVHILDDTLAAKYTKKNIFAANSTTANKLIGDWNPIIEKTNK</sequence>
<comment type="pathway">
    <text evidence="4">Glycan metabolism; pectin degradation; 2-dehydro-3-deoxy-D-gluconate from pectin: step 1/5.</text>
</comment>
<dbReference type="AlphaFoldDB" id="A0AAU7EFL9"/>
<dbReference type="SUPFAM" id="SSF51126">
    <property type="entry name" value="Pectin lyase-like"/>
    <property type="match status" value="1"/>
</dbReference>
<evidence type="ECO:0000256" key="2">
    <source>
        <dbReference type="ARBA" id="ARBA00022801"/>
    </source>
</evidence>
<keyword evidence="7" id="KW-1185">Reference proteome</keyword>
<dbReference type="RefSeq" id="WP_308992178.1">
    <property type="nucleotide sequence ID" value="NZ_CP155618.1"/>
</dbReference>
<dbReference type="GO" id="GO:0042545">
    <property type="term" value="P:cell wall modification"/>
    <property type="evidence" value="ECO:0007669"/>
    <property type="project" value="UniProtKB-UniRule"/>
</dbReference>
<keyword evidence="2 4" id="KW-0378">Hydrolase</keyword>
<feature type="domain" description="Pectinesterase catalytic" evidence="5">
    <location>
        <begin position="38"/>
        <end position="299"/>
    </location>
</feature>
<dbReference type="InterPro" id="IPR011050">
    <property type="entry name" value="Pectin_lyase_fold/virulence"/>
</dbReference>
<dbReference type="PANTHER" id="PTHR31321:SF57">
    <property type="entry name" value="PECTINESTERASE 53-RELATED"/>
    <property type="match status" value="1"/>
</dbReference>
<protein>
    <recommendedName>
        <fullName evidence="4">Pectinesterase</fullName>
        <ecNumber evidence="4">3.1.1.11</ecNumber>
    </recommendedName>
</protein>
<evidence type="ECO:0000256" key="4">
    <source>
        <dbReference type="RuleBase" id="RU000589"/>
    </source>
</evidence>
<dbReference type="PROSITE" id="PS00800">
    <property type="entry name" value="PECTINESTERASE_1"/>
    <property type="match status" value="1"/>
</dbReference>
<keyword evidence="3 4" id="KW-0063">Aspartyl esterase</keyword>
<evidence type="ECO:0000256" key="3">
    <source>
        <dbReference type="ARBA" id="ARBA00023085"/>
    </source>
</evidence>
<evidence type="ECO:0000259" key="5">
    <source>
        <dbReference type="Pfam" id="PF01095"/>
    </source>
</evidence>
<dbReference type="Pfam" id="PF01095">
    <property type="entry name" value="Pectinesterase"/>
    <property type="match status" value="1"/>
</dbReference>
<comment type="similarity">
    <text evidence="1">Belongs to the pectinesterase family.</text>
</comment>
<dbReference type="EC" id="3.1.1.11" evidence="4"/>
<dbReference type="EMBL" id="CP155618">
    <property type="protein sequence ID" value="XBL14355.1"/>
    <property type="molecule type" value="Genomic_DNA"/>
</dbReference>
<dbReference type="InterPro" id="IPR018040">
    <property type="entry name" value="Pectinesterase_Tyr_AS"/>
</dbReference>
<dbReference type="InterPro" id="IPR012334">
    <property type="entry name" value="Pectin_lyas_fold"/>
</dbReference>
<evidence type="ECO:0000256" key="1">
    <source>
        <dbReference type="ARBA" id="ARBA00008891"/>
    </source>
</evidence>
<dbReference type="Proteomes" id="UP001224325">
    <property type="component" value="Chromosome"/>
</dbReference>
<dbReference type="GO" id="GO:0030599">
    <property type="term" value="F:pectinesterase activity"/>
    <property type="evidence" value="ECO:0007669"/>
    <property type="project" value="UniProtKB-UniRule"/>
</dbReference>
<comment type="catalytic activity">
    <reaction evidence="4">
        <text>[(1-&gt;4)-alpha-D-galacturonosyl methyl ester](n) + n H2O = [(1-&gt;4)-alpha-D-galacturonosyl](n) + n methanol + n H(+)</text>
        <dbReference type="Rhea" id="RHEA:22380"/>
        <dbReference type="Rhea" id="RHEA-COMP:14570"/>
        <dbReference type="Rhea" id="RHEA-COMP:14573"/>
        <dbReference type="ChEBI" id="CHEBI:15377"/>
        <dbReference type="ChEBI" id="CHEBI:15378"/>
        <dbReference type="ChEBI" id="CHEBI:17790"/>
        <dbReference type="ChEBI" id="CHEBI:140522"/>
        <dbReference type="ChEBI" id="CHEBI:140523"/>
        <dbReference type="EC" id="3.1.1.11"/>
    </reaction>
</comment>
<dbReference type="Gene3D" id="2.160.20.10">
    <property type="entry name" value="Single-stranded right-handed beta-helix, Pectin lyase-like"/>
    <property type="match status" value="1"/>
</dbReference>
<evidence type="ECO:0000313" key="6">
    <source>
        <dbReference type="EMBL" id="XBL14355.1"/>
    </source>
</evidence>
<dbReference type="GO" id="GO:0009279">
    <property type="term" value="C:cell outer membrane"/>
    <property type="evidence" value="ECO:0007669"/>
    <property type="project" value="TreeGrafter"/>
</dbReference>
<dbReference type="PANTHER" id="PTHR31321">
    <property type="entry name" value="ACYL-COA THIOESTER HYDROLASE YBHC-RELATED"/>
    <property type="match status" value="1"/>
</dbReference>
<reference evidence="6" key="1">
    <citation type="submission" date="2024-04" db="EMBL/GenBank/DDBJ databases">
        <title>Mariniflexile litorale, isolated from the shallow sediments of the Sea of Japan.</title>
        <authorList>
            <person name="Romanenko L."/>
            <person name="Isaeva M."/>
        </authorList>
    </citation>
    <scope>NUCLEOTIDE SEQUENCE [LARGE SCALE GENOMIC DNA]</scope>
    <source>
        <strain evidence="6">KMM 9835</strain>
    </source>
</reference>
<name>A0AAU7EFL9_9FLAO</name>
<evidence type="ECO:0000313" key="7">
    <source>
        <dbReference type="Proteomes" id="UP001224325"/>
    </source>
</evidence>
<dbReference type="GO" id="GO:0045490">
    <property type="term" value="P:pectin catabolic process"/>
    <property type="evidence" value="ECO:0007669"/>
    <property type="project" value="UniProtKB-UniRule"/>
</dbReference>
<proteinExistence type="inferred from homology"/>